<evidence type="ECO:0000256" key="3">
    <source>
        <dbReference type="ARBA" id="ARBA00022573"/>
    </source>
</evidence>
<dbReference type="AlphaFoldDB" id="A0A1M7T6Q2"/>
<dbReference type="NCBIfam" id="TIGR01465">
    <property type="entry name" value="cobM_cbiF"/>
    <property type="match status" value="1"/>
</dbReference>
<dbReference type="Proteomes" id="UP000186469">
    <property type="component" value="Unassembled WGS sequence"/>
</dbReference>
<dbReference type="EMBL" id="FRDI01000007">
    <property type="protein sequence ID" value="SHN66322.1"/>
    <property type="molecule type" value="Genomic_DNA"/>
</dbReference>
<keyword evidence="9" id="KW-1185">Reference proteome</keyword>
<evidence type="ECO:0000256" key="5">
    <source>
        <dbReference type="ARBA" id="ARBA00022679"/>
    </source>
</evidence>
<sequence>MLNNKVYFIGAGPGDPELITVKGQRLIQQADLIIYTGSLVPKEVLMWASPKATVINSASLDLNELCKLMINGVKEGKLVARVQTGDPSLYGAIQEQISELNRADIRWEIVPGVSSAFAAAAAAGISFTLPELTQSLIFTRLEGRTPSPESEQLHLLAQHKTSMAIYLSAGHQKRLKEELKKAKLPDETPIIAVYCASQPEQKIIYTTLLNLEEDTKDLVKQTIFLILPAHLKEKEAALSRLYATEFQHAFRQK</sequence>
<comment type="pathway">
    <text evidence="1">Cofactor biosynthesis; adenosylcobalamin biosynthesis.</text>
</comment>
<evidence type="ECO:0000256" key="2">
    <source>
        <dbReference type="ARBA" id="ARBA00005879"/>
    </source>
</evidence>
<evidence type="ECO:0000256" key="4">
    <source>
        <dbReference type="ARBA" id="ARBA00022603"/>
    </source>
</evidence>
<dbReference type="UniPathway" id="UPA00148"/>
<comment type="similarity">
    <text evidence="2">Belongs to the precorrin methyltransferase family.</text>
</comment>
<dbReference type="GO" id="GO:0046026">
    <property type="term" value="F:precorrin-4 C11-methyltransferase activity"/>
    <property type="evidence" value="ECO:0007669"/>
    <property type="project" value="InterPro"/>
</dbReference>
<evidence type="ECO:0000313" key="8">
    <source>
        <dbReference type="EMBL" id="SHN66322.1"/>
    </source>
</evidence>
<keyword evidence="6" id="KW-0949">S-adenosyl-L-methionine</keyword>
<reference evidence="8 9" key="1">
    <citation type="submission" date="2016-12" db="EMBL/GenBank/DDBJ databases">
        <authorList>
            <person name="Song W.-J."/>
            <person name="Kurnit D.M."/>
        </authorList>
    </citation>
    <scope>NUCLEOTIDE SEQUENCE [LARGE SCALE GENOMIC DNA]</scope>
    <source>
        <strain evidence="8 9">DSM 11393</strain>
    </source>
</reference>
<organism evidence="8 9">
    <name type="scientific">Desulfovibrio litoralis DSM 11393</name>
    <dbReference type="NCBI Taxonomy" id="1121455"/>
    <lineage>
        <taxon>Bacteria</taxon>
        <taxon>Pseudomonadati</taxon>
        <taxon>Thermodesulfobacteriota</taxon>
        <taxon>Desulfovibrionia</taxon>
        <taxon>Desulfovibrionales</taxon>
        <taxon>Desulfovibrionaceae</taxon>
        <taxon>Desulfovibrio</taxon>
    </lineage>
</organism>
<dbReference type="SUPFAM" id="SSF53790">
    <property type="entry name" value="Tetrapyrrole methylase"/>
    <property type="match status" value="1"/>
</dbReference>
<keyword evidence="4 8" id="KW-0489">Methyltransferase</keyword>
<dbReference type="InterPro" id="IPR050161">
    <property type="entry name" value="Siro_Cobalamin_biosynth"/>
</dbReference>
<dbReference type="InterPro" id="IPR006362">
    <property type="entry name" value="Cbl_synth_CobM/CibF"/>
</dbReference>
<gene>
    <name evidence="8" type="ORF">SAMN02745728_01618</name>
</gene>
<dbReference type="GO" id="GO:0032259">
    <property type="term" value="P:methylation"/>
    <property type="evidence" value="ECO:0007669"/>
    <property type="project" value="UniProtKB-KW"/>
</dbReference>
<dbReference type="InterPro" id="IPR003043">
    <property type="entry name" value="Uropor_MeTrfase_CS"/>
</dbReference>
<feature type="domain" description="Tetrapyrrole methylase" evidence="7">
    <location>
        <begin position="5"/>
        <end position="209"/>
    </location>
</feature>
<keyword evidence="5 8" id="KW-0808">Transferase</keyword>
<dbReference type="InterPro" id="IPR014777">
    <property type="entry name" value="4pyrrole_Mease_sub1"/>
</dbReference>
<proteinExistence type="inferred from homology"/>
<dbReference type="RefSeq" id="WP_072697307.1">
    <property type="nucleotide sequence ID" value="NZ_FRDI01000007.1"/>
</dbReference>
<dbReference type="PANTHER" id="PTHR45790:SF4">
    <property type="entry name" value="COBALT-PRECORRIN-4 C(11)-METHYLTRANSFERASE"/>
    <property type="match status" value="1"/>
</dbReference>
<dbReference type="InterPro" id="IPR000878">
    <property type="entry name" value="4pyrrol_Mease"/>
</dbReference>
<dbReference type="STRING" id="1121455.SAMN02745728_01618"/>
<dbReference type="PANTHER" id="PTHR45790">
    <property type="entry name" value="SIROHEME SYNTHASE-RELATED"/>
    <property type="match status" value="1"/>
</dbReference>
<dbReference type="GO" id="GO:0009236">
    <property type="term" value="P:cobalamin biosynthetic process"/>
    <property type="evidence" value="ECO:0007669"/>
    <property type="project" value="UniProtKB-UniPathway"/>
</dbReference>
<evidence type="ECO:0000259" key="7">
    <source>
        <dbReference type="Pfam" id="PF00590"/>
    </source>
</evidence>
<protein>
    <submittedName>
        <fullName evidence="8">Precorrin-4/cobalt-precorrin-4 C11-methyltransferase</fullName>
    </submittedName>
</protein>
<name>A0A1M7T6Q2_9BACT</name>
<dbReference type="OrthoDB" id="9815856at2"/>
<dbReference type="InterPro" id="IPR014776">
    <property type="entry name" value="4pyrrole_Mease_sub2"/>
</dbReference>
<dbReference type="Pfam" id="PF00590">
    <property type="entry name" value="TP_methylase"/>
    <property type="match status" value="1"/>
</dbReference>
<dbReference type="Gene3D" id="3.40.1010.10">
    <property type="entry name" value="Cobalt-precorrin-4 Transmethylase, Domain 1"/>
    <property type="match status" value="1"/>
</dbReference>
<evidence type="ECO:0000256" key="1">
    <source>
        <dbReference type="ARBA" id="ARBA00004953"/>
    </source>
</evidence>
<evidence type="ECO:0000313" key="9">
    <source>
        <dbReference type="Proteomes" id="UP000186469"/>
    </source>
</evidence>
<keyword evidence="3" id="KW-0169">Cobalamin biosynthesis</keyword>
<evidence type="ECO:0000256" key="6">
    <source>
        <dbReference type="ARBA" id="ARBA00022691"/>
    </source>
</evidence>
<dbReference type="InterPro" id="IPR035996">
    <property type="entry name" value="4pyrrol_Methylase_sf"/>
</dbReference>
<accession>A0A1M7T6Q2</accession>
<dbReference type="PROSITE" id="PS00839">
    <property type="entry name" value="SUMT_1"/>
    <property type="match status" value="1"/>
</dbReference>
<dbReference type="Gene3D" id="3.30.950.10">
    <property type="entry name" value="Methyltransferase, Cobalt-precorrin-4 Transmethylase, Domain 2"/>
    <property type="match status" value="1"/>
</dbReference>
<dbReference type="CDD" id="cd11641">
    <property type="entry name" value="Precorrin-4_C11-MT"/>
    <property type="match status" value="1"/>
</dbReference>